<reference evidence="2" key="1">
    <citation type="journal article" date="2019" name="Int. J. Syst. Evol. Microbiol.">
        <title>The Global Catalogue of Microorganisms (GCM) 10K type strain sequencing project: providing services to taxonomists for standard genome sequencing and annotation.</title>
        <authorList>
            <consortium name="The Broad Institute Genomics Platform"/>
            <consortium name="The Broad Institute Genome Sequencing Center for Infectious Disease"/>
            <person name="Wu L."/>
            <person name="Ma J."/>
        </authorList>
    </citation>
    <scope>NUCLEOTIDE SEQUENCE [LARGE SCALE GENOMIC DNA]</scope>
    <source>
        <strain evidence="2">KCTC 42282</strain>
    </source>
</reference>
<proteinExistence type="predicted"/>
<sequence>MTATAPGRVGTVRPWRAMAVARLDEPGRILLHDHTRLPGRFFGRMTASVQAELTG</sequence>
<accession>A0ABV7UI85</accession>
<keyword evidence="2" id="KW-1185">Reference proteome</keyword>
<organism evidence="1 2">
    <name type="scientific">Camelimonas fluminis</name>
    <dbReference type="NCBI Taxonomy" id="1576911"/>
    <lineage>
        <taxon>Bacteria</taxon>
        <taxon>Pseudomonadati</taxon>
        <taxon>Pseudomonadota</taxon>
        <taxon>Alphaproteobacteria</taxon>
        <taxon>Hyphomicrobiales</taxon>
        <taxon>Chelatococcaceae</taxon>
        <taxon>Camelimonas</taxon>
    </lineage>
</organism>
<dbReference type="Proteomes" id="UP001595704">
    <property type="component" value="Unassembled WGS sequence"/>
</dbReference>
<evidence type="ECO:0000313" key="2">
    <source>
        <dbReference type="Proteomes" id="UP001595704"/>
    </source>
</evidence>
<gene>
    <name evidence="1" type="ORF">ACFONL_11970</name>
</gene>
<name>A0ABV7UI85_9HYPH</name>
<protein>
    <submittedName>
        <fullName evidence="1">Uncharacterized protein</fullName>
    </submittedName>
</protein>
<dbReference type="RefSeq" id="WP_191319655.1">
    <property type="nucleotide sequence ID" value="NZ_BNCG01000009.1"/>
</dbReference>
<dbReference type="EMBL" id="JBHRYC010000058">
    <property type="protein sequence ID" value="MFC3638079.1"/>
    <property type="molecule type" value="Genomic_DNA"/>
</dbReference>
<comment type="caution">
    <text evidence="1">The sequence shown here is derived from an EMBL/GenBank/DDBJ whole genome shotgun (WGS) entry which is preliminary data.</text>
</comment>
<evidence type="ECO:0000313" key="1">
    <source>
        <dbReference type="EMBL" id="MFC3638079.1"/>
    </source>
</evidence>